<organism evidence="2 3">
    <name type="scientific">Thalassiosira oceanica</name>
    <name type="common">Marine diatom</name>
    <dbReference type="NCBI Taxonomy" id="159749"/>
    <lineage>
        <taxon>Eukaryota</taxon>
        <taxon>Sar</taxon>
        <taxon>Stramenopiles</taxon>
        <taxon>Ochrophyta</taxon>
        <taxon>Bacillariophyta</taxon>
        <taxon>Coscinodiscophyceae</taxon>
        <taxon>Thalassiosirophycidae</taxon>
        <taxon>Thalassiosirales</taxon>
        <taxon>Thalassiosiraceae</taxon>
        <taxon>Thalassiosira</taxon>
    </lineage>
</organism>
<sequence>GICSIRYDTPKTSEFYVVRETGALTEVDGPSAAAARRHRALGSRCSPPQADVFTPAAASSDLQIQTRTGGQPTEVPPRSPIQISGQKKVWMVPDGWRAFLFLSGRLVLSSYHTNKTRLAEAPSGPFGDDNWPGSEPPPRNRIGIAMAFMPSRRRSPAARGKQSFPYFKADYLPRRREHKQPRADAPFDRADDDNGPGSAPQPQDRIGLFMAVMPSPWRPPAAVGKPSFSHFKADYLPDDVCRPRRPTIFGDFGKSSSGAKSSLGPVRCPNSVAGRVARMLWGDHSSSFAKDILTQVLYSSYDQALPLRPSPVSTSWLLILSRLAFLGIVDRPPLS</sequence>
<proteinExistence type="predicted"/>
<accession>K0RT78</accession>
<feature type="compositionally biased region" description="Basic and acidic residues" evidence="1">
    <location>
        <begin position="180"/>
        <end position="189"/>
    </location>
</feature>
<name>K0RT78_THAOC</name>
<feature type="region of interest" description="Disordered" evidence="1">
    <location>
        <begin position="119"/>
        <end position="140"/>
    </location>
</feature>
<reference evidence="2 3" key="1">
    <citation type="journal article" date="2012" name="Genome Biol.">
        <title>Genome and low-iron response of an oceanic diatom adapted to chronic iron limitation.</title>
        <authorList>
            <person name="Lommer M."/>
            <person name="Specht M."/>
            <person name="Roy A.S."/>
            <person name="Kraemer L."/>
            <person name="Andreson R."/>
            <person name="Gutowska M.A."/>
            <person name="Wolf J."/>
            <person name="Bergner S.V."/>
            <person name="Schilhabel M.B."/>
            <person name="Klostermeier U.C."/>
            <person name="Beiko R.G."/>
            <person name="Rosenstiel P."/>
            <person name="Hippler M."/>
            <person name="Laroche J."/>
        </authorList>
    </citation>
    <scope>NUCLEOTIDE SEQUENCE [LARGE SCALE GENOMIC DNA]</scope>
    <source>
        <strain evidence="2 3">CCMP1005</strain>
    </source>
</reference>
<evidence type="ECO:0000256" key="1">
    <source>
        <dbReference type="SAM" id="MobiDB-lite"/>
    </source>
</evidence>
<gene>
    <name evidence="2" type="ORF">THAOC_28665</name>
</gene>
<dbReference type="AlphaFoldDB" id="K0RT78"/>
<dbReference type="EMBL" id="AGNL01040422">
    <property type="protein sequence ID" value="EJK52101.1"/>
    <property type="molecule type" value="Genomic_DNA"/>
</dbReference>
<comment type="caution">
    <text evidence="2">The sequence shown here is derived from an EMBL/GenBank/DDBJ whole genome shotgun (WGS) entry which is preliminary data.</text>
</comment>
<feature type="non-terminal residue" evidence="2">
    <location>
        <position position="1"/>
    </location>
</feature>
<protein>
    <submittedName>
        <fullName evidence="2">Uncharacterized protein</fullName>
    </submittedName>
</protein>
<dbReference type="Proteomes" id="UP000266841">
    <property type="component" value="Unassembled WGS sequence"/>
</dbReference>
<keyword evidence="3" id="KW-1185">Reference proteome</keyword>
<feature type="region of interest" description="Disordered" evidence="1">
    <location>
        <begin position="169"/>
        <end position="204"/>
    </location>
</feature>
<evidence type="ECO:0000313" key="2">
    <source>
        <dbReference type="EMBL" id="EJK52101.1"/>
    </source>
</evidence>
<evidence type="ECO:0000313" key="3">
    <source>
        <dbReference type="Proteomes" id="UP000266841"/>
    </source>
</evidence>